<dbReference type="Proteomes" id="UP000799424">
    <property type="component" value="Unassembled WGS sequence"/>
</dbReference>
<evidence type="ECO:0000313" key="2">
    <source>
        <dbReference type="Proteomes" id="UP000799424"/>
    </source>
</evidence>
<proteinExistence type="predicted"/>
<evidence type="ECO:0000313" key="1">
    <source>
        <dbReference type="EMBL" id="KAF2823793.1"/>
    </source>
</evidence>
<organism evidence="1 2">
    <name type="scientific">Ophiobolus disseminans</name>
    <dbReference type="NCBI Taxonomy" id="1469910"/>
    <lineage>
        <taxon>Eukaryota</taxon>
        <taxon>Fungi</taxon>
        <taxon>Dikarya</taxon>
        <taxon>Ascomycota</taxon>
        <taxon>Pezizomycotina</taxon>
        <taxon>Dothideomycetes</taxon>
        <taxon>Pleosporomycetidae</taxon>
        <taxon>Pleosporales</taxon>
        <taxon>Pleosporineae</taxon>
        <taxon>Phaeosphaeriaceae</taxon>
        <taxon>Ophiobolus</taxon>
    </lineage>
</organism>
<dbReference type="OrthoDB" id="4456803at2759"/>
<keyword evidence="2" id="KW-1185">Reference proteome</keyword>
<accession>A0A6A6ZSM3</accession>
<protein>
    <submittedName>
        <fullName evidence="1">Uncharacterized protein</fullName>
    </submittedName>
</protein>
<dbReference type="AlphaFoldDB" id="A0A6A6ZSM3"/>
<dbReference type="EMBL" id="MU006231">
    <property type="protein sequence ID" value="KAF2823793.1"/>
    <property type="molecule type" value="Genomic_DNA"/>
</dbReference>
<name>A0A6A6ZSM3_9PLEO</name>
<gene>
    <name evidence="1" type="ORF">CC86DRAFT_468807</name>
</gene>
<reference evidence="1" key="1">
    <citation type="journal article" date="2020" name="Stud. Mycol.">
        <title>101 Dothideomycetes genomes: a test case for predicting lifestyles and emergence of pathogens.</title>
        <authorList>
            <person name="Haridas S."/>
            <person name="Albert R."/>
            <person name="Binder M."/>
            <person name="Bloem J."/>
            <person name="Labutti K."/>
            <person name="Salamov A."/>
            <person name="Andreopoulos B."/>
            <person name="Baker S."/>
            <person name="Barry K."/>
            <person name="Bills G."/>
            <person name="Bluhm B."/>
            <person name="Cannon C."/>
            <person name="Castanera R."/>
            <person name="Culley D."/>
            <person name="Daum C."/>
            <person name="Ezra D."/>
            <person name="Gonzalez J."/>
            <person name="Henrissat B."/>
            <person name="Kuo A."/>
            <person name="Liang C."/>
            <person name="Lipzen A."/>
            <person name="Lutzoni F."/>
            <person name="Magnuson J."/>
            <person name="Mondo S."/>
            <person name="Nolan M."/>
            <person name="Ohm R."/>
            <person name="Pangilinan J."/>
            <person name="Park H.-J."/>
            <person name="Ramirez L."/>
            <person name="Alfaro M."/>
            <person name="Sun H."/>
            <person name="Tritt A."/>
            <person name="Yoshinaga Y."/>
            <person name="Zwiers L.-H."/>
            <person name="Turgeon B."/>
            <person name="Goodwin S."/>
            <person name="Spatafora J."/>
            <person name="Crous P."/>
            <person name="Grigoriev I."/>
        </authorList>
    </citation>
    <scope>NUCLEOTIDE SEQUENCE</scope>
    <source>
        <strain evidence="1">CBS 113818</strain>
    </source>
</reference>
<sequence>MTRTLLFCIAEEAKASIPTILDAVPEFSLIESQDCPDDESSLKSKLSPDSTFETAFINSSPKDVQNWILEKQDTAMFIEPNIAGIADARTAKDGTILMTWYREGEGEECKPHGVLPPRADSWWDFRVKAEQASRVIAALNFVEPDVAFPRYFGRKDEFTDGEGVFDAEKADRDISGKDE</sequence>